<dbReference type="Proteomes" id="UP000051931">
    <property type="component" value="Unassembled WGS sequence"/>
</dbReference>
<dbReference type="Gene3D" id="3.40.50.620">
    <property type="entry name" value="HUPs"/>
    <property type="match status" value="1"/>
</dbReference>
<dbReference type="AlphaFoldDB" id="A0A0R1S6R4"/>
<dbReference type="STRING" id="1122152.GCA_000425905_01286"/>
<keyword evidence="2" id="KW-1185">Reference proteome</keyword>
<accession>A0A0R1S6R4</accession>
<dbReference type="SUPFAM" id="SSF52402">
    <property type="entry name" value="Adenine nucleotide alpha hydrolases-like"/>
    <property type="match status" value="1"/>
</dbReference>
<proteinExistence type="predicted"/>
<organism evidence="1 2">
    <name type="scientific">Lactobacillus psittaci DSM 15354</name>
    <dbReference type="NCBI Taxonomy" id="1122152"/>
    <lineage>
        <taxon>Bacteria</taxon>
        <taxon>Bacillati</taxon>
        <taxon>Bacillota</taxon>
        <taxon>Bacilli</taxon>
        <taxon>Lactobacillales</taxon>
        <taxon>Lactobacillaceae</taxon>
        <taxon>Lactobacillus</taxon>
    </lineage>
</organism>
<protein>
    <submittedName>
        <fullName evidence="1">Uncharacterized protein</fullName>
    </submittedName>
</protein>
<gene>
    <name evidence="1" type="ORF">FC23_GL000364</name>
</gene>
<dbReference type="InterPro" id="IPR014729">
    <property type="entry name" value="Rossmann-like_a/b/a_fold"/>
</dbReference>
<dbReference type="PATRIC" id="fig|1122152.4.peg.370"/>
<evidence type="ECO:0000313" key="1">
    <source>
        <dbReference type="EMBL" id="KRL62165.1"/>
    </source>
</evidence>
<dbReference type="RefSeq" id="WP_027825233.1">
    <property type="nucleotide sequence ID" value="NZ_AUEI01000012.1"/>
</dbReference>
<name>A0A0R1S6R4_9LACO</name>
<sequence>MRKDEIVIDVITSQQSITLNLLREQKLIKQYMFKSKYNLSQISNRLCIVAMLRWAICENLNANFSITNFSLMNAEATYLKSEIGLLIDVMREKMGNTVKDYIPMLDYSKKESISLENRRFIDNTIALGFSNGKDSVCCQLLLKKSGYKIENFQFDFDDADFSHDFHTKYNVNDEMLAKKYSTQAIFLNNNVSYYQEEDMHIIYLAPILLSAHKGYYTKMACGVQWDMLSQNGKGITIAESFASMKNLIDLTKLMGFQNFGIILPISAISSFGVYRILSDEYGFSKLEDFNSCWISAETPCGSCTKCIRVKFTQDILKTCISGNFYTMLNIIEQNQIPVDFLFGSQNICKLLNNLNRENIRDISKDLYIKDIKPEYDAGFSKIIEKEYGFKEAKP</sequence>
<dbReference type="EMBL" id="AZFB01000012">
    <property type="protein sequence ID" value="KRL62165.1"/>
    <property type="molecule type" value="Genomic_DNA"/>
</dbReference>
<evidence type="ECO:0000313" key="2">
    <source>
        <dbReference type="Proteomes" id="UP000051931"/>
    </source>
</evidence>
<comment type="caution">
    <text evidence="1">The sequence shown here is derived from an EMBL/GenBank/DDBJ whole genome shotgun (WGS) entry which is preliminary data.</text>
</comment>
<reference evidence="1 2" key="1">
    <citation type="journal article" date="2015" name="Genome Announc.">
        <title>Expanding the biotechnology potential of lactobacilli through comparative genomics of 213 strains and associated genera.</title>
        <authorList>
            <person name="Sun Z."/>
            <person name="Harris H.M."/>
            <person name="McCann A."/>
            <person name="Guo C."/>
            <person name="Argimon S."/>
            <person name="Zhang W."/>
            <person name="Yang X."/>
            <person name="Jeffery I.B."/>
            <person name="Cooney J.C."/>
            <person name="Kagawa T.F."/>
            <person name="Liu W."/>
            <person name="Song Y."/>
            <person name="Salvetti E."/>
            <person name="Wrobel A."/>
            <person name="Rasinkangas P."/>
            <person name="Parkhill J."/>
            <person name="Rea M.C."/>
            <person name="O'Sullivan O."/>
            <person name="Ritari J."/>
            <person name="Douillard F.P."/>
            <person name="Paul Ross R."/>
            <person name="Yang R."/>
            <person name="Briner A.E."/>
            <person name="Felis G.E."/>
            <person name="de Vos W.M."/>
            <person name="Barrangou R."/>
            <person name="Klaenhammer T.R."/>
            <person name="Caufield P.W."/>
            <person name="Cui Y."/>
            <person name="Zhang H."/>
            <person name="O'Toole P.W."/>
        </authorList>
    </citation>
    <scope>NUCLEOTIDE SEQUENCE [LARGE SCALE GENOMIC DNA]</scope>
    <source>
        <strain evidence="1 2">DSM 15354</strain>
    </source>
</reference>